<evidence type="ECO:0000256" key="6">
    <source>
        <dbReference type="ARBA" id="ARBA00035687"/>
    </source>
</evidence>
<dbReference type="GO" id="GO:1990904">
    <property type="term" value="C:ribonucleoprotein complex"/>
    <property type="evidence" value="ECO:0007669"/>
    <property type="project" value="UniProtKB-KW"/>
</dbReference>
<dbReference type="Gene3D" id="4.10.830.30">
    <property type="entry name" value="Ribosomal protein L31"/>
    <property type="match status" value="1"/>
</dbReference>
<dbReference type="NCBIfam" id="NF001809">
    <property type="entry name" value="PRK00528.1"/>
    <property type="match status" value="1"/>
</dbReference>
<dbReference type="PANTHER" id="PTHR33280:SF1">
    <property type="entry name" value="LARGE RIBOSOMAL SUBUNIT PROTEIN BL31C"/>
    <property type="match status" value="1"/>
</dbReference>
<name>A0A382J2G9_9ZZZZ</name>
<dbReference type="PRINTS" id="PR01249">
    <property type="entry name" value="RIBOSOMALL31"/>
</dbReference>
<dbReference type="EMBL" id="UINC01071021">
    <property type="protein sequence ID" value="SVC05622.1"/>
    <property type="molecule type" value="Genomic_DNA"/>
</dbReference>
<dbReference type="InterPro" id="IPR034704">
    <property type="entry name" value="Ribosomal_bL28/bL31-like_sf"/>
</dbReference>
<evidence type="ECO:0000256" key="3">
    <source>
        <dbReference type="ARBA" id="ARBA00022884"/>
    </source>
</evidence>
<keyword evidence="2" id="KW-0699">rRNA-binding</keyword>
<keyword evidence="3" id="KW-0694">RNA-binding</keyword>
<dbReference type="GO" id="GO:0003735">
    <property type="term" value="F:structural constituent of ribosome"/>
    <property type="evidence" value="ECO:0007669"/>
    <property type="project" value="InterPro"/>
</dbReference>
<evidence type="ECO:0000256" key="4">
    <source>
        <dbReference type="ARBA" id="ARBA00022980"/>
    </source>
</evidence>
<dbReference type="InterPro" id="IPR027491">
    <property type="entry name" value="Ribosomal_bL31_A"/>
</dbReference>
<keyword evidence="4" id="KW-0689">Ribosomal protein</keyword>
<sequence>MKTDIHPDYFETKIRCACGNETQIHSTVKDMHIDICSNCHPFYTGKQKLIDTAGRIEKFNRKYGKNKAQQSEEPAVPE</sequence>
<dbReference type="InterPro" id="IPR042105">
    <property type="entry name" value="Ribosomal_bL31_sf"/>
</dbReference>
<accession>A0A382J2G9</accession>
<dbReference type="PANTHER" id="PTHR33280">
    <property type="entry name" value="50S RIBOSOMAL PROTEIN L31, CHLOROPLASTIC"/>
    <property type="match status" value="1"/>
</dbReference>
<dbReference type="SUPFAM" id="SSF143800">
    <property type="entry name" value="L28p-like"/>
    <property type="match status" value="1"/>
</dbReference>
<reference evidence="7" key="1">
    <citation type="submission" date="2018-05" db="EMBL/GenBank/DDBJ databases">
        <authorList>
            <person name="Lanie J.A."/>
            <person name="Ng W.-L."/>
            <person name="Kazmierczak K.M."/>
            <person name="Andrzejewski T.M."/>
            <person name="Davidsen T.M."/>
            <person name="Wayne K.J."/>
            <person name="Tettelin H."/>
            <person name="Glass J.I."/>
            <person name="Rusch D."/>
            <person name="Podicherti R."/>
            <person name="Tsui H.-C.T."/>
            <person name="Winkler M.E."/>
        </authorList>
    </citation>
    <scope>NUCLEOTIDE SEQUENCE</scope>
</reference>
<dbReference type="AlphaFoldDB" id="A0A382J2G9"/>
<dbReference type="NCBIfam" id="TIGR00105">
    <property type="entry name" value="L31"/>
    <property type="match status" value="1"/>
</dbReference>
<dbReference type="GO" id="GO:0006412">
    <property type="term" value="P:translation"/>
    <property type="evidence" value="ECO:0007669"/>
    <property type="project" value="InterPro"/>
</dbReference>
<keyword evidence="5" id="KW-0687">Ribonucleoprotein</keyword>
<proteinExistence type="inferred from homology"/>
<gene>
    <name evidence="7" type="ORF">METZ01_LOCUS258476</name>
</gene>
<evidence type="ECO:0000313" key="7">
    <source>
        <dbReference type="EMBL" id="SVC05622.1"/>
    </source>
</evidence>
<evidence type="ECO:0000256" key="5">
    <source>
        <dbReference type="ARBA" id="ARBA00023274"/>
    </source>
</evidence>
<dbReference type="HAMAP" id="MF_00501">
    <property type="entry name" value="Ribosomal_bL31_1"/>
    <property type="match status" value="1"/>
</dbReference>
<dbReference type="GO" id="GO:0005840">
    <property type="term" value="C:ribosome"/>
    <property type="evidence" value="ECO:0007669"/>
    <property type="project" value="UniProtKB-KW"/>
</dbReference>
<dbReference type="InterPro" id="IPR002150">
    <property type="entry name" value="Ribosomal_bL31"/>
</dbReference>
<evidence type="ECO:0000256" key="2">
    <source>
        <dbReference type="ARBA" id="ARBA00022730"/>
    </source>
</evidence>
<dbReference type="Pfam" id="PF01197">
    <property type="entry name" value="Ribosomal_L31"/>
    <property type="match status" value="1"/>
</dbReference>
<dbReference type="PROSITE" id="PS01143">
    <property type="entry name" value="RIBOSOMAL_L31"/>
    <property type="match status" value="1"/>
</dbReference>
<dbReference type="GO" id="GO:0019843">
    <property type="term" value="F:rRNA binding"/>
    <property type="evidence" value="ECO:0007669"/>
    <property type="project" value="UniProtKB-KW"/>
</dbReference>
<protein>
    <recommendedName>
        <fullName evidence="6">Large ribosomal subunit protein bL31</fullName>
    </recommendedName>
</protein>
<dbReference type="NCBIfam" id="NF000612">
    <property type="entry name" value="PRK00019.1"/>
    <property type="match status" value="1"/>
</dbReference>
<organism evidence="7">
    <name type="scientific">marine metagenome</name>
    <dbReference type="NCBI Taxonomy" id="408172"/>
    <lineage>
        <taxon>unclassified sequences</taxon>
        <taxon>metagenomes</taxon>
        <taxon>ecological metagenomes</taxon>
    </lineage>
</organism>
<comment type="similarity">
    <text evidence="1">Belongs to the bacterial ribosomal protein bL31 family. Type A subfamily.</text>
</comment>
<evidence type="ECO:0000256" key="1">
    <source>
        <dbReference type="ARBA" id="ARBA00009296"/>
    </source>
</evidence>